<dbReference type="EMBL" id="CP011497">
    <property type="protein sequence ID" value="AKJ08726.1"/>
    <property type="molecule type" value="Genomic_DNA"/>
</dbReference>
<sequence>MVLVTTLIGTEAMVRDRLRVWRAAGVDTVRPYPAGQTLRARLDTLGRAMELVREVDGRS</sequence>
<reference evidence="1 2" key="1">
    <citation type="journal article" date="2015" name="ISME J.">
        <title>Draft Genome Sequence of Streptomyces incarnatus NRRL8089, which Produces the Nucleoside Antibiotic Sinefungin.</title>
        <authorList>
            <person name="Oshima K."/>
            <person name="Hattori M."/>
            <person name="Shimizu H."/>
            <person name="Fukuda K."/>
            <person name="Nemoto M."/>
            <person name="Inagaki K."/>
            <person name="Tamura T."/>
        </authorList>
    </citation>
    <scope>NUCLEOTIDE SEQUENCE [LARGE SCALE GENOMIC DNA]</scope>
    <source>
        <strain evidence="1 2">NRRL 8089</strain>
    </source>
</reference>
<keyword evidence="2" id="KW-1185">Reference proteome</keyword>
<accession>A0ABM5TCP9</accession>
<name>A0ABM5TCP9_9ACTN</name>
<evidence type="ECO:0000313" key="2">
    <source>
        <dbReference type="Proteomes" id="UP000035366"/>
    </source>
</evidence>
<proteinExistence type="predicted"/>
<gene>
    <name evidence="1" type="ORF">ABB07_01325</name>
</gene>
<protein>
    <recommendedName>
        <fullName evidence="3">Luciferase-like domain-containing protein</fullName>
    </recommendedName>
</protein>
<organism evidence="1 2">
    <name type="scientific">Streptomyces incarnatus</name>
    <dbReference type="NCBI Taxonomy" id="665007"/>
    <lineage>
        <taxon>Bacteria</taxon>
        <taxon>Bacillati</taxon>
        <taxon>Actinomycetota</taxon>
        <taxon>Actinomycetes</taxon>
        <taxon>Kitasatosporales</taxon>
        <taxon>Streptomycetaceae</taxon>
        <taxon>Streptomyces</taxon>
    </lineage>
</organism>
<evidence type="ECO:0008006" key="3">
    <source>
        <dbReference type="Google" id="ProtNLM"/>
    </source>
</evidence>
<dbReference type="Proteomes" id="UP000035366">
    <property type="component" value="Chromosome"/>
</dbReference>
<evidence type="ECO:0000313" key="1">
    <source>
        <dbReference type="EMBL" id="AKJ08726.1"/>
    </source>
</evidence>
<dbReference type="RefSeq" id="WP_425264671.1">
    <property type="nucleotide sequence ID" value="NZ_CP011497.1"/>
</dbReference>